<evidence type="ECO:0000256" key="1">
    <source>
        <dbReference type="SAM" id="SignalP"/>
    </source>
</evidence>
<dbReference type="GO" id="GO:0006412">
    <property type="term" value="P:translation"/>
    <property type="evidence" value="ECO:0007669"/>
    <property type="project" value="InterPro"/>
</dbReference>
<keyword evidence="4" id="KW-1185">Reference proteome</keyword>
<dbReference type="AlphaFoldDB" id="A0A2U0HVG4"/>
<evidence type="ECO:0000259" key="2">
    <source>
        <dbReference type="Pfam" id="PF00542"/>
    </source>
</evidence>
<protein>
    <recommendedName>
        <fullName evidence="2">Large ribosomal subunit protein bL12 C-terminal domain-containing protein</fullName>
    </recommendedName>
</protein>
<proteinExistence type="predicted"/>
<sequence length="314" mass="34553">MKKIKLLFSVVLIFASFFAISQEWNGDDTNSDTQAKQPNKVQKPHKGQQMMVLKENNKSSEAFAAVETAKYEVRIAPVTKNKPAVTKLLIRFLGSDKKGKVNMLVKNGGTVMQNLNQQAATNVANELRKLGVRAEVLSTNNSASSLEANINDNDNGQNQTSMYEVNIKPVKSNQAAVLKFLLHQLGTNEKNKVSILIKHGGTVTQNLNQQAANSMANQLQKLGVTAEVNTMSSEVPKVKYLVKMLSSGKNKVNVIKVVRNLTNLSLKQSKDIVDNLDVVEEGLTKKVAEQYKRMLENAGAIVRIESMSSLNVNN</sequence>
<dbReference type="Pfam" id="PF00542">
    <property type="entry name" value="Ribosomal_L12"/>
    <property type="match status" value="1"/>
</dbReference>
<dbReference type="InterPro" id="IPR013823">
    <property type="entry name" value="Ribosomal_bL12_C"/>
</dbReference>
<dbReference type="GO" id="GO:0003735">
    <property type="term" value="F:structural constituent of ribosome"/>
    <property type="evidence" value="ECO:0007669"/>
    <property type="project" value="InterPro"/>
</dbReference>
<dbReference type="InterPro" id="IPR014719">
    <property type="entry name" value="Ribosomal_bL12_C/ClpS-like"/>
</dbReference>
<accession>A0A2U0HVG4</accession>
<feature type="chain" id="PRO_5015401685" description="Large ribosomal subunit protein bL12 C-terminal domain-containing protein" evidence="1">
    <location>
        <begin position="22"/>
        <end position="314"/>
    </location>
</feature>
<organism evidence="3 4">
    <name type="scientific">Marixanthomonas spongiae</name>
    <dbReference type="NCBI Taxonomy" id="2174845"/>
    <lineage>
        <taxon>Bacteria</taxon>
        <taxon>Pseudomonadati</taxon>
        <taxon>Bacteroidota</taxon>
        <taxon>Flavobacteriia</taxon>
        <taxon>Flavobacteriales</taxon>
        <taxon>Flavobacteriaceae</taxon>
        <taxon>Marixanthomonas</taxon>
    </lineage>
</organism>
<feature type="signal peptide" evidence="1">
    <location>
        <begin position="1"/>
        <end position="21"/>
    </location>
</feature>
<feature type="domain" description="Large ribosomal subunit protein bL12 C-terminal" evidence="2">
    <location>
        <begin position="242"/>
        <end position="304"/>
    </location>
</feature>
<evidence type="ECO:0000313" key="3">
    <source>
        <dbReference type="EMBL" id="PVW12837.1"/>
    </source>
</evidence>
<reference evidence="3 4" key="1">
    <citation type="submission" date="2018-04" db="EMBL/GenBank/DDBJ databases">
        <title>Marixanthomonas spongiae HN-E44 sp. nov., isolated from a marine sponge.</title>
        <authorList>
            <person name="Luo L."/>
            <person name="Zhuang L."/>
        </authorList>
    </citation>
    <scope>NUCLEOTIDE SEQUENCE [LARGE SCALE GENOMIC DNA]</scope>
    <source>
        <strain evidence="3 4">HN-E44</strain>
    </source>
</reference>
<dbReference type="EMBL" id="QEHR01000012">
    <property type="protein sequence ID" value="PVW12837.1"/>
    <property type="molecule type" value="Genomic_DNA"/>
</dbReference>
<keyword evidence="1" id="KW-0732">Signal</keyword>
<gene>
    <name evidence="3" type="ORF">DDV96_14525</name>
</gene>
<evidence type="ECO:0000313" key="4">
    <source>
        <dbReference type="Proteomes" id="UP000245962"/>
    </source>
</evidence>
<dbReference type="Gene3D" id="3.30.1390.10">
    <property type="match status" value="1"/>
</dbReference>
<name>A0A2U0HVG4_9FLAO</name>
<dbReference type="Proteomes" id="UP000245962">
    <property type="component" value="Unassembled WGS sequence"/>
</dbReference>
<comment type="caution">
    <text evidence="3">The sequence shown here is derived from an EMBL/GenBank/DDBJ whole genome shotgun (WGS) entry which is preliminary data.</text>
</comment>
<dbReference type="SUPFAM" id="SSF54736">
    <property type="entry name" value="ClpS-like"/>
    <property type="match status" value="1"/>
</dbReference>